<protein>
    <submittedName>
        <fullName evidence="4">DUF4142 domain-containing protein</fullName>
    </submittedName>
</protein>
<evidence type="ECO:0000259" key="3">
    <source>
        <dbReference type="Pfam" id="PF13628"/>
    </source>
</evidence>
<feature type="region of interest" description="Disordered" evidence="1">
    <location>
        <begin position="29"/>
        <end position="49"/>
    </location>
</feature>
<proteinExistence type="predicted"/>
<name>A0ABU8XMD7_9PROT</name>
<comment type="caution">
    <text evidence="4">The sequence shown here is derived from an EMBL/GenBank/DDBJ whole genome shotgun (WGS) entry which is preliminary data.</text>
</comment>
<reference evidence="4 5" key="1">
    <citation type="submission" date="2024-01" db="EMBL/GenBank/DDBJ databases">
        <title>Multi-omics insights into the function and evolution of sodium benzoate biodegradation pathways in Benzoatithermus flavus gen. nov., sp. nov. from hot spring.</title>
        <authorList>
            <person name="Hu C.-J."/>
            <person name="Li W.-J."/>
        </authorList>
    </citation>
    <scope>NUCLEOTIDE SEQUENCE [LARGE SCALE GENOMIC DNA]</scope>
    <source>
        <strain evidence="4 5">SYSU G07066</strain>
    </source>
</reference>
<evidence type="ECO:0000313" key="4">
    <source>
        <dbReference type="EMBL" id="MEK0082051.1"/>
    </source>
</evidence>
<dbReference type="Pfam" id="PF13628">
    <property type="entry name" value="DUF4142"/>
    <property type="match status" value="1"/>
</dbReference>
<sequence length="200" mass="21378">MRPLAIMAAVTLLLAAPAWAQNTKPAAGNPAGMAPLTPKAAPGMPAAHQPNQADRLFIREAAIGGKAEVELAELAQGSARSDAVKSFARRMVEDHGKANERLASLAREAGVTPPDELDPEHQAMHDRLKGLKGAAFDRAYIEGQVQDHQKTAQLLEWEIGSGQDPTLESFASETLPVVLEHLRMARDIATQLTLTASKEP</sequence>
<evidence type="ECO:0000313" key="5">
    <source>
        <dbReference type="Proteomes" id="UP001375743"/>
    </source>
</evidence>
<evidence type="ECO:0000256" key="2">
    <source>
        <dbReference type="SAM" id="SignalP"/>
    </source>
</evidence>
<accession>A0ABU8XMD7</accession>
<organism evidence="4 5">
    <name type="scientific">Benzoatithermus flavus</name>
    <dbReference type="NCBI Taxonomy" id="3108223"/>
    <lineage>
        <taxon>Bacteria</taxon>
        <taxon>Pseudomonadati</taxon>
        <taxon>Pseudomonadota</taxon>
        <taxon>Alphaproteobacteria</taxon>
        <taxon>Geminicoccales</taxon>
        <taxon>Geminicoccaceae</taxon>
        <taxon>Benzoatithermus</taxon>
    </lineage>
</organism>
<dbReference type="PANTHER" id="PTHR38593">
    <property type="entry name" value="BLR2558 PROTEIN"/>
    <property type="match status" value="1"/>
</dbReference>
<dbReference type="Gene3D" id="1.20.1260.10">
    <property type="match status" value="1"/>
</dbReference>
<dbReference type="InterPro" id="IPR012347">
    <property type="entry name" value="Ferritin-like"/>
</dbReference>
<feature type="chain" id="PRO_5045806082" evidence="2">
    <location>
        <begin position="21"/>
        <end position="200"/>
    </location>
</feature>
<dbReference type="Proteomes" id="UP001375743">
    <property type="component" value="Unassembled WGS sequence"/>
</dbReference>
<feature type="signal peptide" evidence="2">
    <location>
        <begin position="1"/>
        <end position="20"/>
    </location>
</feature>
<keyword evidence="2" id="KW-0732">Signal</keyword>
<dbReference type="EMBL" id="JBBLZC010000002">
    <property type="protein sequence ID" value="MEK0082051.1"/>
    <property type="molecule type" value="Genomic_DNA"/>
</dbReference>
<dbReference type="RefSeq" id="WP_418157907.1">
    <property type="nucleotide sequence ID" value="NZ_JBBLZC010000002.1"/>
</dbReference>
<dbReference type="InterPro" id="IPR025419">
    <property type="entry name" value="DUF4142"/>
</dbReference>
<dbReference type="PANTHER" id="PTHR38593:SF1">
    <property type="entry name" value="BLR2558 PROTEIN"/>
    <property type="match status" value="1"/>
</dbReference>
<feature type="domain" description="DUF4142" evidence="3">
    <location>
        <begin position="53"/>
        <end position="188"/>
    </location>
</feature>
<gene>
    <name evidence="4" type="ORF">U1T56_02720</name>
</gene>
<evidence type="ECO:0000256" key="1">
    <source>
        <dbReference type="SAM" id="MobiDB-lite"/>
    </source>
</evidence>
<keyword evidence="5" id="KW-1185">Reference proteome</keyword>